<dbReference type="STRING" id="299255.SAMN02745129_2307"/>
<evidence type="ECO:0000256" key="1">
    <source>
        <dbReference type="SAM" id="MobiDB-lite"/>
    </source>
</evidence>
<protein>
    <recommendedName>
        <fullName evidence="2">Antitoxin Xre/MbcA/ParS-like toxin-binding domain-containing protein</fullName>
    </recommendedName>
</protein>
<dbReference type="Pfam" id="PF09722">
    <property type="entry name" value="Xre_MbcA_ParS_C"/>
    <property type="match status" value="1"/>
</dbReference>
<accession>A0A1M5TWW5</accession>
<reference evidence="3 4" key="1">
    <citation type="submission" date="2016-11" db="EMBL/GenBank/DDBJ databases">
        <authorList>
            <person name="Jaros S."/>
            <person name="Januszkiewicz K."/>
            <person name="Wedrychowicz H."/>
        </authorList>
    </citation>
    <scope>NUCLEOTIDE SEQUENCE [LARGE SCALE GENOMIC DNA]</scope>
    <source>
        <strain evidence="3 4">DSM 16917</strain>
    </source>
</reference>
<sequence>MTEEKDPNAVLDQAANRASAQLGLATFSGDPLLLVRAHTALVKLMGGDLGNMHHFMTTEHRSLNGRPAELVHSPAGLAAVVDYLESRQAPLGQVTEDFMADRDQPEGQERDPL</sequence>
<name>A0A1M5TWW5_9GAMM</name>
<dbReference type="OrthoDB" id="565125at2"/>
<dbReference type="InterPro" id="IPR024467">
    <property type="entry name" value="Xre/MbcA/ParS-like_toxin-bd"/>
</dbReference>
<dbReference type="RefSeq" id="WP_067655894.1">
    <property type="nucleotide sequence ID" value="NZ_FQXG01000003.1"/>
</dbReference>
<feature type="compositionally biased region" description="Basic and acidic residues" evidence="1">
    <location>
        <begin position="99"/>
        <end position="113"/>
    </location>
</feature>
<dbReference type="AlphaFoldDB" id="A0A1M5TWW5"/>
<gene>
    <name evidence="3" type="ORF">SAMN02745129_2307</name>
</gene>
<keyword evidence="4" id="KW-1185">Reference proteome</keyword>
<evidence type="ECO:0000313" key="4">
    <source>
        <dbReference type="Proteomes" id="UP000184268"/>
    </source>
</evidence>
<feature type="domain" description="Antitoxin Xre/MbcA/ParS-like toxin-binding" evidence="2">
    <location>
        <begin position="41"/>
        <end position="87"/>
    </location>
</feature>
<evidence type="ECO:0000259" key="2">
    <source>
        <dbReference type="Pfam" id="PF09722"/>
    </source>
</evidence>
<dbReference type="EMBL" id="FQXG01000003">
    <property type="protein sequence ID" value="SHH55151.1"/>
    <property type="molecule type" value="Genomic_DNA"/>
</dbReference>
<dbReference type="Proteomes" id="UP000184268">
    <property type="component" value="Unassembled WGS sequence"/>
</dbReference>
<evidence type="ECO:0000313" key="3">
    <source>
        <dbReference type="EMBL" id="SHH55151.1"/>
    </source>
</evidence>
<feature type="region of interest" description="Disordered" evidence="1">
    <location>
        <begin position="94"/>
        <end position="113"/>
    </location>
</feature>
<proteinExistence type="predicted"/>
<organism evidence="3 4">
    <name type="scientific">Ferrimonas marina</name>
    <dbReference type="NCBI Taxonomy" id="299255"/>
    <lineage>
        <taxon>Bacteria</taxon>
        <taxon>Pseudomonadati</taxon>
        <taxon>Pseudomonadota</taxon>
        <taxon>Gammaproteobacteria</taxon>
        <taxon>Alteromonadales</taxon>
        <taxon>Ferrimonadaceae</taxon>
        <taxon>Ferrimonas</taxon>
    </lineage>
</organism>